<feature type="transmembrane region" description="Helical" evidence="9">
    <location>
        <begin position="378"/>
        <end position="403"/>
    </location>
</feature>
<feature type="region of interest" description="Disordered" evidence="8">
    <location>
        <begin position="273"/>
        <end position="304"/>
    </location>
</feature>
<dbReference type="GO" id="GO:0015369">
    <property type="term" value="F:calcium:proton antiporter activity"/>
    <property type="evidence" value="ECO:0007669"/>
    <property type="project" value="TreeGrafter"/>
</dbReference>
<keyword evidence="7 9" id="KW-0472">Membrane</keyword>
<feature type="region of interest" description="Disordered" evidence="8">
    <location>
        <begin position="898"/>
        <end position="933"/>
    </location>
</feature>
<evidence type="ECO:0000259" key="10">
    <source>
        <dbReference type="Pfam" id="PF01699"/>
    </source>
</evidence>
<proteinExistence type="inferred from homology"/>
<dbReference type="InterPro" id="IPR004713">
    <property type="entry name" value="CaH_exchang"/>
</dbReference>
<feature type="compositionally biased region" description="Basic residues" evidence="8">
    <location>
        <begin position="899"/>
        <end position="910"/>
    </location>
</feature>
<feature type="transmembrane region" description="Helical" evidence="9">
    <location>
        <begin position="614"/>
        <end position="636"/>
    </location>
</feature>
<accession>A0A0C3SA79</accession>
<gene>
    <name evidence="12" type="ORF">PHLGIDRAFT_12305</name>
</gene>
<dbReference type="HOGENOM" id="CLU_001583_3_0_1"/>
<evidence type="ECO:0000256" key="9">
    <source>
        <dbReference type="SAM" id="Phobius"/>
    </source>
</evidence>
<evidence type="ECO:0000313" key="13">
    <source>
        <dbReference type="Proteomes" id="UP000053257"/>
    </source>
</evidence>
<dbReference type="GO" id="GO:0012505">
    <property type="term" value="C:endomembrane system"/>
    <property type="evidence" value="ECO:0007669"/>
    <property type="project" value="UniProtKB-SubCell"/>
</dbReference>
<feature type="compositionally biased region" description="Low complexity" evidence="8">
    <location>
        <begin position="83"/>
        <end position="109"/>
    </location>
</feature>
<keyword evidence="3" id="KW-0813">Transport</keyword>
<evidence type="ECO:0000256" key="8">
    <source>
        <dbReference type="SAM" id="MobiDB-lite"/>
    </source>
</evidence>
<feature type="domain" description="Sodium/calcium exchanger membrane region" evidence="10">
    <location>
        <begin position="550"/>
        <end position="735"/>
    </location>
</feature>
<dbReference type="Pfam" id="PF03733">
    <property type="entry name" value="YccF"/>
    <property type="match status" value="1"/>
</dbReference>
<evidence type="ECO:0000256" key="4">
    <source>
        <dbReference type="ARBA" id="ARBA00022692"/>
    </source>
</evidence>
<dbReference type="GO" id="GO:0006874">
    <property type="term" value="P:intracellular calcium ion homeostasis"/>
    <property type="evidence" value="ECO:0007669"/>
    <property type="project" value="TreeGrafter"/>
</dbReference>
<keyword evidence="13" id="KW-1185">Reference proteome</keyword>
<evidence type="ECO:0008006" key="14">
    <source>
        <dbReference type="Google" id="ProtNLM"/>
    </source>
</evidence>
<feature type="compositionally biased region" description="Low complexity" evidence="8">
    <location>
        <begin position="16"/>
        <end position="29"/>
    </location>
</feature>
<dbReference type="InterPro" id="IPR005185">
    <property type="entry name" value="YccF"/>
</dbReference>
<dbReference type="EMBL" id="KN840472">
    <property type="protein sequence ID" value="KIP08982.1"/>
    <property type="molecule type" value="Genomic_DNA"/>
</dbReference>
<feature type="region of interest" description="Disordered" evidence="8">
    <location>
        <begin position="1"/>
        <end position="157"/>
    </location>
</feature>
<name>A0A0C3SA79_PHLG1</name>
<feature type="transmembrane region" description="Helical" evidence="9">
    <location>
        <begin position="1050"/>
        <end position="1067"/>
    </location>
</feature>
<dbReference type="InterPro" id="IPR044880">
    <property type="entry name" value="NCX_ion-bd_dom_sf"/>
</dbReference>
<evidence type="ECO:0000256" key="2">
    <source>
        <dbReference type="ARBA" id="ARBA00008170"/>
    </source>
</evidence>
<feature type="transmembrane region" description="Helical" evidence="9">
    <location>
        <begin position="499"/>
        <end position="520"/>
    </location>
</feature>
<feature type="compositionally biased region" description="Polar residues" evidence="8">
    <location>
        <begin position="37"/>
        <end position="48"/>
    </location>
</feature>
<evidence type="ECO:0000256" key="1">
    <source>
        <dbReference type="ARBA" id="ARBA00004127"/>
    </source>
</evidence>
<reference evidence="12 13" key="1">
    <citation type="journal article" date="2014" name="PLoS Genet.">
        <title>Analysis of the Phlebiopsis gigantea genome, transcriptome and secretome provides insight into its pioneer colonization strategies of wood.</title>
        <authorList>
            <person name="Hori C."/>
            <person name="Ishida T."/>
            <person name="Igarashi K."/>
            <person name="Samejima M."/>
            <person name="Suzuki H."/>
            <person name="Master E."/>
            <person name="Ferreira P."/>
            <person name="Ruiz-Duenas F.J."/>
            <person name="Held B."/>
            <person name="Canessa P."/>
            <person name="Larrondo L.F."/>
            <person name="Schmoll M."/>
            <person name="Druzhinina I.S."/>
            <person name="Kubicek C.P."/>
            <person name="Gaskell J.A."/>
            <person name="Kersten P."/>
            <person name="St John F."/>
            <person name="Glasner J."/>
            <person name="Sabat G."/>
            <person name="Splinter BonDurant S."/>
            <person name="Syed K."/>
            <person name="Yadav J."/>
            <person name="Mgbeahuruike A.C."/>
            <person name="Kovalchuk A."/>
            <person name="Asiegbu F.O."/>
            <person name="Lackner G."/>
            <person name="Hoffmeister D."/>
            <person name="Rencoret J."/>
            <person name="Gutierrez A."/>
            <person name="Sun H."/>
            <person name="Lindquist E."/>
            <person name="Barry K."/>
            <person name="Riley R."/>
            <person name="Grigoriev I.V."/>
            <person name="Henrissat B."/>
            <person name="Kues U."/>
            <person name="Berka R.M."/>
            <person name="Martinez A.T."/>
            <person name="Covert S.F."/>
            <person name="Blanchette R.A."/>
            <person name="Cullen D."/>
        </authorList>
    </citation>
    <scope>NUCLEOTIDE SEQUENCE [LARGE SCALE GENOMIC DNA]</scope>
    <source>
        <strain evidence="12 13">11061_1 CR5-6</strain>
    </source>
</reference>
<sequence>MSHPSTPSDDPHDDSSSSTTSSATPTLSTFTGRLPLQHSTSQASQWSAAETPRHHHEGTSYFPNIGTGRAASPTPRRAHYPLSRAMSSSSVKRSRTRSTSIASSRAAGRAYRDDEGMLSEEDEEAESEQPRAGPSYDREAAHSSFADEDDDDDRDEDPITVKERQSLINVEHPFGLPIWKPALYKKSRSVTRYADQALHSIPSAQAERHLLPGNIFWIVAFGWWLSLVCFAVSGILRLAPMGGKQYSTLVFGLGWYIAWPFGKYVEGELATVDNSEDDEENPLSPSSVVNGDTSTDTLMPGDAVRNGEPLSQHSTVTPRTTLQHQASVSWDPSVVPNESTSLLSRPAPLTPSKSYGATPSAYSATLTKAGHSYWLGKILYWIFLSFFIAPLMLLVCIVCWGLVFTVPMAKLTWALVKYLYQHPTKIRFCAAPVIAIPINVSQPDATGENGESSGHITTQSRISFKQPRLSAGQAAPSGSPTSTVLLCVYRAMGLKFYKYTVGGVNIFFVDLLPIVFFVIFDFFILRPIAERRKHAGQHVPAFLAFITGPALLFVLSLASVIPLSYFIGMAVASISAQSSIGMGAVINATFGSIIEIILYGIALTEKKGHLVEGSIVGSLLAGVLLMPGASMCSGAIKQKEMKFNAKSAGVTSMLLIMAFIGTIVPTLFYQTYGTFQLVCEGCPAGTSLDKPTGLPWVCQHCYYEHPDPVDDPFYQSTVKTLMFLCAAILLLSYLIGLWFSLRTHASQIWQNPQQLMHAAEMPLELPNPRISLYQRLIPGTLKHPSLHRRTSVMVNSESAEPSRSQTPVARAYDYQTGQSSAAPPQSALPTLTAGSGTQRRISYANPPVQYQPGMTPLLESVDHAMRDPAIQPLQLPGNITPDDFTRAVAVATVSALRHQQAHAHSPARHRLASEPEGSAAAGGGHGGHEGPSWSRTTSASVLLGCTALYAAIAEILVEVVDVVLEGSGIDEKFLGVTLFALVPNTTEFMNAMSFAMNGNIALSMEIGSAYALQVCLLQIPAMVAFSNWYLPDRMGSVAETFTLIFPRWDVITIILSVFLLTYTYIEAKSNYHRGSILILSYIVLVSGFYFAPQRQEDASLVGSLTTLPLMQSIQAFFTLR</sequence>
<protein>
    <recommendedName>
        <fullName evidence="14">Sodium/calcium exchanger membrane region domain-containing protein</fullName>
    </recommendedName>
</protein>
<dbReference type="Proteomes" id="UP000053257">
    <property type="component" value="Unassembled WGS sequence"/>
</dbReference>
<feature type="transmembrane region" description="Helical" evidence="9">
    <location>
        <begin position="1010"/>
        <end position="1030"/>
    </location>
</feature>
<feature type="transmembrane region" description="Helical" evidence="9">
    <location>
        <begin position="246"/>
        <end position="262"/>
    </location>
</feature>
<feature type="compositionally biased region" description="Acidic residues" evidence="8">
    <location>
        <begin position="146"/>
        <end position="156"/>
    </location>
</feature>
<feature type="transmembrane region" description="Helical" evidence="9">
    <location>
        <begin position="648"/>
        <end position="668"/>
    </location>
</feature>
<evidence type="ECO:0000256" key="3">
    <source>
        <dbReference type="ARBA" id="ARBA00022448"/>
    </source>
</evidence>
<comment type="subcellular location">
    <subcellularLocation>
        <location evidence="1">Endomembrane system</location>
        <topology evidence="1">Multi-pass membrane protein</topology>
    </subcellularLocation>
</comment>
<feature type="transmembrane region" description="Helical" evidence="9">
    <location>
        <begin position="721"/>
        <end position="741"/>
    </location>
</feature>
<dbReference type="GO" id="GO:0005774">
    <property type="term" value="C:vacuolar membrane"/>
    <property type="evidence" value="ECO:0007669"/>
    <property type="project" value="UniProtKB-ARBA"/>
</dbReference>
<keyword evidence="5 9" id="KW-1133">Transmembrane helix</keyword>
<feature type="transmembrane region" description="Helical" evidence="9">
    <location>
        <begin position="540"/>
        <end position="568"/>
    </location>
</feature>
<comment type="similarity">
    <text evidence="2">Belongs to the Ca(2+):cation antiporter (CaCA) (TC 2.A.19) family.</text>
</comment>
<dbReference type="PANTHER" id="PTHR31503">
    <property type="entry name" value="VACUOLAR CALCIUM ION TRANSPORTER"/>
    <property type="match status" value="1"/>
</dbReference>
<dbReference type="PANTHER" id="PTHR31503:SF10">
    <property type="entry name" value="VNX1 PROTEIN"/>
    <property type="match status" value="1"/>
</dbReference>
<evidence type="ECO:0000256" key="5">
    <source>
        <dbReference type="ARBA" id="ARBA00022989"/>
    </source>
</evidence>
<keyword evidence="6" id="KW-0406">Ion transport</keyword>
<feature type="transmembrane region" description="Helical" evidence="9">
    <location>
        <begin position="580"/>
        <end position="602"/>
    </location>
</feature>
<feature type="transmembrane region" description="Helical" evidence="9">
    <location>
        <begin position="1074"/>
        <end position="1092"/>
    </location>
</feature>
<feature type="compositionally biased region" description="Polar residues" evidence="8">
    <location>
        <begin position="815"/>
        <end position="835"/>
    </location>
</feature>
<organism evidence="12 13">
    <name type="scientific">Phlebiopsis gigantea (strain 11061_1 CR5-6)</name>
    <name type="common">White-rot fungus</name>
    <name type="synonym">Peniophora gigantea</name>
    <dbReference type="NCBI Taxonomy" id="745531"/>
    <lineage>
        <taxon>Eukaryota</taxon>
        <taxon>Fungi</taxon>
        <taxon>Dikarya</taxon>
        <taxon>Basidiomycota</taxon>
        <taxon>Agaricomycotina</taxon>
        <taxon>Agaricomycetes</taxon>
        <taxon>Polyporales</taxon>
        <taxon>Phanerochaetaceae</taxon>
        <taxon>Phlebiopsis</taxon>
    </lineage>
</organism>
<evidence type="ECO:0000313" key="12">
    <source>
        <dbReference type="EMBL" id="KIP08982.1"/>
    </source>
</evidence>
<dbReference type="OrthoDB" id="16982at2759"/>
<feature type="domain" description="Sodium/calcium exchanger membrane region" evidence="10">
    <location>
        <begin position="939"/>
        <end position="1089"/>
    </location>
</feature>
<feature type="transmembrane region" description="Helical" evidence="9">
    <location>
        <begin position="215"/>
        <end position="239"/>
    </location>
</feature>
<evidence type="ECO:0000256" key="7">
    <source>
        <dbReference type="ARBA" id="ARBA00023136"/>
    </source>
</evidence>
<dbReference type="Pfam" id="PF01699">
    <property type="entry name" value="Na_Ca_ex"/>
    <property type="match status" value="2"/>
</dbReference>
<dbReference type="Gene3D" id="1.20.1420.30">
    <property type="entry name" value="NCX, central ion-binding region"/>
    <property type="match status" value="2"/>
</dbReference>
<dbReference type="AlphaFoldDB" id="A0A0C3SA79"/>
<dbReference type="InterPro" id="IPR004837">
    <property type="entry name" value="NaCa_Exmemb"/>
</dbReference>
<evidence type="ECO:0000256" key="6">
    <source>
        <dbReference type="ARBA" id="ARBA00023065"/>
    </source>
</evidence>
<keyword evidence="4 9" id="KW-0812">Transmembrane</keyword>
<feature type="domain" description="Inner membrane component" evidence="11">
    <location>
        <begin position="213"/>
        <end position="263"/>
    </location>
</feature>
<feature type="compositionally biased region" description="Acidic residues" evidence="8">
    <location>
        <begin position="116"/>
        <end position="127"/>
    </location>
</feature>
<evidence type="ECO:0000259" key="11">
    <source>
        <dbReference type="Pfam" id="PF03733"/>
    </source>
</evidence>
<feature type="region of interest" description="Disordered" evidence="8">
    <location>
        <begin position="814"/>
        <end position="835"/>
    </location>
</feature>
<dbReference type="STRING" id="745531.A0A0C3SA79"/>
<feature type="compositionally biased region" description="Polar residues" evidence="8">
    <location>
        <begin position="283"/>
        <end position="297"/>
    </location>
</feature>